<dbReference type="RefSeq" id="WP_146807833.1">
    <property type="nucleotide sequence ID" value="NZ_BJUA01000036.1"/>
</dbReference>
<dbReference type="InterPro" id="IPR046281">
    <property type="entry name" value="DUF6318"/>
</dbReference>
<feature type="domain" description="DUF6318" evidence="3">
    <location>
        <begin position="77"/>
        <end position="199"/>
    </location>
</feature>
<evidence type="ECO:0000313" key="4">
    <source>
        <dbReference type="EMBL" id="GEK19467.1"/>
    </source>
</evidence>
<keyword evidence="2" id="KW-0732">Signal</keyword>
<evidence type="ECO:0000313" key="5">
    <source>
        <dbReference type="Proteomes" id="UP000321386"/>
    </source>
</evidence>
<evidence type="ECO:0000256" key="2">
    <source>
        <dbReference type="SAM" id="SignalP"/>
    </source>
</evidence>
<sequence>MCLSKAAAAVTFAGALVVVAGCDSGTPSANPATTAAATPSASPETSPTPAVTPTPDADEFDATIPPRRPAGLDGPPSEETAAEVGRFYVSLLPYVFATGDRQDLDGLATDDCDWCADVSDAVREEQAAGRHRVGGRIEVIDVRGFDNSGGNYLAVVRVREHPSEVVDTHGNVVEQYDTAQEAKLQVGLIWADDSWAVDGVAVDTQGT</sequence>
<feature type="region of interest" description="Disordered" evidence="1">
    <location>
        <begin position="27"/>
        <end position="79"/>
    </location>
</feature>
<evidence type="ECO:0000259" key="3">
    <source>
        <dbReference type="Pfam" id="PF19843"/>
    </source>
</evidence>
<accession>A0A510UXQ8</accession>
<feature type="compositionally biased region" description="Low complexity" evidence="1">
    <location>
        <begin position="27"/>
        <end position="55"/>
    </location>
</feature>
<proteinExistence type="predicted"/>
<dbReference type="Pfam" id="PF19843">
    <property type="entry name" value="DUF6318"/>
    <property type="match status" value="1"/>
</dbReference>
<organism evidence="4 5">
    <name type="scientific">Cellulomonas persica</name>
    <dbReference type="NCBI Taxonomy" id="76861"/>
    <lineage>
        <taxon>Bacteria</taxon>
        <taxon>Bacillati</taxon>
        <taxon>Actinomycetota</taxon>
        <taxon>Actinomycetes</taxon>
        <taxon>Micrococcales</taxon>
        <taxon>Cellulomonadaceae</taxon>
        <taxon>Cellulomonas</taxon>
    </lineage>
</organism>
<gene>
    <name evidence="4" type="ORF">CPE01_32000</name>
</gene>
<dbReference type="AlphaFoldDB" id="A0A510UXQ8"/>
<dbReference type="OrthoDB" id="5148029at2"/>
<feature type="signal peptide" evidence="2">
    <location>
        <begin position="1"/>
        <end position="20"/>
    </location>
</feature>
<reference evidence="4 5" key="1">
    <citation type="submission" date="2019-07" db="EMBL/GenBank/DDBJ databases">
        <title>Whole genome shotgun sequence of Cellulomonas persica NBRC 101101.</title>
        <authorList>
            <person name="Hosoyama A."/>
            <person name="Uohara A."/>
            <person name="Ohji S."/>
            <person name="Ichikawa N."/>
        </authorList>
    </citation>
    <scope>NUCLEOTIDE SEQUENCE [LARGE SCALE GENOMIC DNA]</scope>
    <source>
        <strain evidence="4 5">NBRC 101101</strain>
    </source>
</reference>
<evidence type="ECO:0000256" key="1">
    <source>
        <dbReference type="SAM" id="MobiDB-lite"/>
    </source>
</evidence>
<name>A0A510UXQ8_9CELL</name>
<dbReference type="PROSITE" id="PS51257">
    <property type="entry name" value="PROKAR_LIPOPROTEIN"/>
    <property type="match status" value="1"/>
</dbReference>
<dbReference type="Proteomes" id="UP000321386">
    <property type="component" value="Unassembled WGS sequence"/>
</dbReference>
<dbReference type="EMBL" id="BJUA01000036">
    <property type="protein sequence ID" value="GEK19467.1"/>
    <property type="molecule type" value="Genomic_DNA"/>
</dbReference>
<protein>
    <recommendedName>
        <fullName evidence="3">DUF6318 domain-containing protein</fullName>
    </recommendedName>
</protein>
<feature type="chain" id="PRO_5039081235" description="DUF6318 domain-containing protein" evidence="2">
    <location>
        <begin position="21"/>
        <end position="207"/>
    </location>
</feature>
<comment type="caution">
    <text evidence="4">The sequence shown here is derived from an EMBL/GenBank/DDBJ whole genome shotgun (WGS) entry which is preliminary data.</text>
</comment>
<keyword evidence="5" id="KW-1185">Reference proteome</keyword>